<dbReference type="NCBIfam" id="NF033394">
    <property type="entry name" value="capsid_maj_Podo"/>
    <property type="match status" value="1"/>
</dbReference>
<name>A0A7C0YAB7_DESA2</name>
<dbReference type="EMBL" id="DRBS01000307">
    <property type="protein sequence ID" value="HDD44831.1"/>
    <property type="molecule type" value="Genomic_DNA"/>
</dbReference>
<proteinExistence type="predicted"/>
<dbReference type="AlphaFoldDB" id="A0A7C0YAB7"/>
<sequence>MALDYTVLRAVTQEYIEPKLQDNIYNKTLVLKRLRTKVNKSQDGGEYIKVPIIYAEITSAGHYSGWSTLLTADNDTITAVRYDWGHVYANMAISQTDELKNSGKAQIISLLTAKAQQAEMQLSKTLTTDLFSTSSVTNGIQGFPLMVDDSASTDYAGINATDFSNWAASVDTSTNVLSLAALQNKFGDCSDGNEVPTLIISNQACFDAYWLLLEVKPEFRVQSENNSLKFQGADWIVDKACPGSGNGTTDNHIYFINENFITFYVHPRNNFRVSEWLKPINQQGRIARITFSGQLATNNRRRHGAFKNIDPAL</sequence>
<organism evidence="1">
    <name type="scientific">Desulfofervidus auxilii</name>
    <dbReference type="NCBI Taxonomy" id="1621989"/>
    <lineage>
        <taxon>Bacteria</taxon>
        <taxon>Pseudomonadati</taxon>
        <taxon>Thermodesulfobacteriota</taxon>
        <taxon>Candidatus Desulfofervidia</taxon>
        <taxon>Candidatus Desulfofervidales</taxon>
        <taxon>Candidatus Desulfofervidaceae</taxon>
        <taxon>Candidatus Desulfofervidus</taxon>
    </lineage>
</organism>
<evidence type="ECO:0000313" key="1">
    <source>
        <dbReference type="EMBL" id="HDD44831.1"/>
    </source>
</evidence>
<protein>
    <submittedName>
        <fullName evidence="1">Phage major capsid protein</fullName>
    </submittedName>
</protein>
<gene>
    <name evidence="1" type="ORF">ENG63_08250</name>
</gene>
<comment type="caution">
    <text evidence="1">The sequence shown here is derived from an EMBL/GenBank/DDBJ whole genome shotgun (WGS) entry which is preliminary data.</text>
</comment>
<reference evidence="1" key="1">
    <citation type="journal article" date="2020" name="mSystems">
        <title>Genome- and Community-Level Interaction Insights into Carbon Utilization and Element Cycling Functions of Hydrothermarchaeota in Hydrothermal Sediment.</title>
        <authorList>
            <person name="Zhou Z."/>
            <person name="Liu Y."/>
            <person name="Xu W."/>
            <person name="Pan J."/>
            <person name="Luo Z.H."/>
            <person name="Li M."/>
        </authorList>
    </citation>
    <scope>NUCLEOTIDE SEQUENCE [LARGE SCALE GENOMIC DNA]</scope>
    <source>
        <strain evidence="1">HyVt-233</strain>
    </source>
</reference>
<dbReference type="InterPro" id="IPR049718">
    <property type="entry name" value="AKO59007-like"/>
</dbReference>
<dbReference type="Proteomes" id="UP000886289">
    <property type="component" value="Unassembled WGS sequence"/>
</dbReference>
<accession>A0A7C0YAB7</accession>